<evidence type="ECO:0000313" key="17">
    <source>
        <dbReference type="Proteomes" id="UP000071601"/>
    </source>
</evidence>
<dbReference type="InterPro" id="IPR017871">
    <property type="entry name" value="ABC_transporter-like_CS"/>
</dbReference>
<keyword evidence="2 7" id="KW-0812">Transmembrane</keyword>
<evidence type="ECO:0000259" key="8">
    <source>
        <dbReference type="PROSITE" id="PS50893"/>
    </source>
</evidence>
<evidence type="ECO:0000313" key="14">
    <source>
        <dbReference type="EMBL" id="MDX5037145.1"/>
    </source>
</evidence>
<evidence type="ECO:0000313" key="11">
    <source>
        <dbReference type="EMBL" id="CYV77834.1"/>
    </source>
</evidence>
<feature type="domain" description="ABC transmembrane type-1" evidence="9">
    <location>
        <begin position="58"/>
        <end position="266"/>
    </location>
</feature>
<dbReference type="Pfam" id="PF00005">
    <property type="entry name" value="ABC_tran"/>
    <property type="match status" value="1"/>
</dbReference>
<evidence type="ECO:0000256" key="6">
    <source>
        <dbReference type="ARBA" id="ARBA00023136"/>
    </source>
</evidence>
<sequence length="524" mass="60085">MNKKRTISFFRQLIKSIGITQVCIYVGIIVILFLLIGIQPFLISELFSFTKSTIDYTYLFLLLLSFLSVSFVAFPKNYMLQKVRKVSKSIVFKDISDKSYSKFVDMNLGEVQNLASEISYSARSLQYESISFILNVILIISLYAFSLITYDIFIGGVYILFCSLYLWLSIVFSKDNVRLIQDALDSTSETNSFFVDYFQNVEVIISTFRQFFETKKYDTILSKEQKTYFNLQKRIDSHQLLLQLILSVMTVVMIVLVLNKSSDGSMAYILVLVYSSIHMNGFGKQFLSVLESLDRLDLALDKIDFGRLNKVSISHENTDTDSLISLKNVQFSHGDKKIFDNLTFSIRRGKFILIRGKNGTGKSTLLKLVKGMITPDSGSVTHYLSSEQIGYLSQKMTLFDRTLKENMIYPLDKVDDALLMNLIAELKMTTLIQDVHGWSERKPGDFGDKLSGGEKQKILIARGIINQYEVLLLDEIDSALDLEMQTQLMTILKKYYQNKTVVMVSHRKIEESFFDDIIDIETIN</sequence>
<dbReference type="SUPFAM" id="SSF52540">
    <property type="entry name" value="P-loop containing nucleoside triphosphate hydrolases"/>
    <property type="match status" value="1"/>
</dbReference>
<dbReference type="Gene3D" id="1.20.1560.10">
    <property type="entry name" value="ABC transporter type 1, transmembrane domain"/>
    <property type="match status" value="1"/>
</dbReference>
<keyword evidence="4 14" id="KW-0067">ATP-binding</keyword>
<dbReference type="PROSITE" id="PS00211">
    <property type="entry name" value="ABC_TRANSPORTER_1"/>
    <property type="match status" value="1"/>
</dbReference>
<comment type="subcellular location">
    <subcellularLocation>
        <location evidence="1">Cell membrane</location>
        <topology evidence="1">Multi-pass membrane protein</topology>
    </subcellularLocation>
</comment>
<keyword evidence="5 7" id="KW-1133">Transmembrane helix</keyword>
<dbReference type="EMBL" id="CP065430">
    <property type="protein sequence ID" value="QPO26813.1"/>
    <property type="molecule type" value="Genomic_DNA"/>
</dbReference>
<feature type="transmembrane region" description="Helical" evidence="7">
    <location>
        <begin position="240"/>
        <end position="259"/>
    </location>
</feature>
<evidence type="ECO:0000313" key="13">
    <source>
        <dbReference type="EMBL" id="CYX88325.1"/>
    </source>
</evidence>
<reference evidence="14" key="4">
    <citation type="submission" date="2023-11" db="EMBL/GenBank/DDBJ databases">
        <title>Antimicrobial resistance in invasive Streptococcus suis isolated in Spain and the associated genetic mechanisms.</title>
        <authorList>
            <person name="Uruen C."/>
            <person name="Arenas J.A."/>
        </authorList>
    </citation>
    <scope>NUCLEOTIDE SEQUENCE</scope>
    <source>
        <strain evidence="14">Ss_70</strain>
    </source>
</reference>
<dbReference type="Proteomes" id="UP001270004">
    <property type="component" value="Unassembled WGS sequence"/>
</dbReference>
<evidence type="ECO:0000259" key="9">
    <source>
        <dbReference type="PROSITE" id="PS50929"/>
    </source>
</evidence>
<proteinExistence type="predicted"/>
<reference evidence="17 18" key="1">
    <citation type="submission" date="2016-02" db="EMBL/GenBank/DDBJ databases">
        <authorList>
            <consortium name="Pathogen Informatics"/>
        </authorList>
    </citation>
    <scope>NUCLEOTIDE SEQUENCE [LARGE SCALE GENOMIC DNA]</scope>
    <source>
        <strain evidence="10 20">LSS64</strain>
        <strain evidence="11 18">LSS90</strain>
        <strain evidence="13 19">SS975</strain>
        <strain evidence="12 17">SS985</strain>
    </source>
</reference>
<dbReference type="Proteomes" id="UP000071765">
    <property type="component" value="Unassembled WGS sequence"/>
</dbReference>
<accession>A0A0M9FGX4</accession>
<feature type="transmembrane region" description="Helical" evidence="7">
    <location>
        <begin position="129"/>
        <end position="146"/>
    </location>
</feature>
<evidence type="ECO:0000313" key="18">
    <source>
        <dbReference type="Proteomes" id="UP000071765"/>
    </source>
</evidence>
<dbReference type="GO" id="GO:0005886">
    <property type="term" value="C:plasma membrane"/>
    <property type="evidence" value="ECO:0007669"/>
    <property type="project" value="UniProtKB-SubCell"/>
</dbReference>
<evidence type="ECO:0000256" key="2">
    <source>
        <dbReference type="ARBA" id="ARBA00022692"/>
    </source>
</evidence>
<dbReference type="Proteomes" id="UP000072353">
    <property type="component" value="Unassembled WGS sequence"/>
</dbReference>
<dbReference type="RefSeq" id="WP_029943135.1">
    <property type="nucleotide sequence ID" value="NZ_BCCM01000026.1"/>
</dbReference>
<feature type="transmembrane region" description="Helical" evidence="7">
    <location>
        <begin position="152"/>
        <end position="172"/>
    </location>
</feature>
<dbReference type="InterPro" id="IPR036640">
    <property type="entry name" value="ABC1_TM_sf"/>
</dbReference>
<dbReference type="EMBL" id="FILL01000026">
    <property type="protein sequence ID" value="CYX88325.1"/>
    <property type="molecule type" value="Genomic_DNA"/>
</dbReference>
<keyword evidence="6 7" id="KW-0472">Membrane</keyword>
<reference evidence="16 21" key="2">
    <citation type="submission" date="2019-04" db="EMBL/GenBank/DDBJ databases">
        <title>Genome analysis of Streptococcus suis strain WUSS327.</title>
        <authorList>
            <person name="Chen H."/>
            <person name="Gao X."/>
            <person name="Wu Z."/>
        </authorList>
    </citation>
    <scope>NUCLEOTIDE SEQUENCE [LARGE SCALE GENOMIC DNA]</scope>
    <source>
        <strain evidence="16 21">WUSS327</strain>
    </source>
</reference>
<evidence type="ECO:0000313" key="21">
    <source>
        <dbReference type="Proteomes" id="UP000309259"/>
    </source>
</evidence>
<evidence type="ECO:0000313" key="10">
    <source>
        <dbReference type="EMBL" id="CYV36903.1"/>
    </source>
</evidence>
<evidence type="ECO:0000313" key="19">
    <source>
        <dbReference type="Proteomes" id="UP000072353"/>
    </source>
</evidence>
<dbReference type="Pfam" id="PF00664">
    <property type="entry name" value="ABC_membrane"/>
    <property type="match status" value="1"/>
</dbReference>
<gene>
    <name evidence="10" type="primary">ybbL</name>
    <name evidence="10" type="ORF">ERS132426_01330</name>
    <name evidence="11" type="ORF">ERS132452_00789</name>
    <name evidence="13" type="ORF">ERS132521_02043</name>
    <name evidence="12" type="ORF">ERS132525_00301</name>
    <name evidence="16" type="ORF">FAJ35_02215</name>
    <name evidence="15" type="ORF">I5V48_01305</name>
    <name evidence="14" type="ORF">SHY70_02455</name>
</gene>
<evidence type="ECO:0000256" key="3">
    <source>
        <dbReference type="ARBA" id="ARBA00022741"/>
    </source>
</evidence>
<dbReference type="EMBL" id="FILR01000002">
    <property type="protein sequence ID" value="CYX29179.1"/>
    <property type="molecule type" value="Genomic_DNA"/>
</dbReference>
<organism evidence="14 23">
    <name type="scientific">Streptococcus suis</name>
    <dbReference type="NCBI Taxonomy" id="1307"/>
    <lineage>
        <taxon>Bacteria</taxon>
        <taxon>Bacillati</taxon>
        <taxon>Bacillota</taxon>
        <taxon>Bacilli</taxon>
        <taxon>Lactobacillales</taxon>
        <taxon>Streptococcaceae</taxon>
        <taxon>Streptococcus</taxon>
    </lineage>
</organism>
<dbReference type="GO" id="GO:0140359">
    <property type="term" value="F:ABC-type transporter activity"/>
    <property type="evidence" value="ECO:0007669"/>
    <property type="project" value="InterPro"/>
</dbReference>
<dbReference type="InterPro" id="IPR003439">
    <property type="entry name" value="ABC_transporter-like_ATP-bd"/>
</dbReference>
<dbReference type="Proteomes" id="UP000594569">
    <property type="component" value="Chromosome"/>
</dbReference>
<evidence type="ECO:0000313" key="23">
    <source>
        <dbReference type="Proteomes" id="UP001270004"/>
    </source>
</evidence>
<evidence type="ECO:0000313" key="22">
    <source>
        <dbReference type="Proteomes" id="UP000594569"/>
    </source>
</evidence>
<dbReference type="InterPro" id="IPR011527">
    <property type="entry name" value="ABC1_TM_dom"/>
</dbReference>
<dbReference type="InterPro" id="IPR027417">
    <property type="entry name" value="P-loop_NTPase"/>
</dbReference>
<feature type="transmembrane region" description="Helical" evidence="7">
    <location>
        <begin position="56"/>
        <end position="74"/>
    </location>
</feature>
<dbReference type="GO" id="GO:0005524">
    <property type="term" value="F:ATP binding"/>
    <property type="evidence" value="ECO:0007669"/>
    <property type="project" value="UniProtKB-KW"/>
</dbReference>
<feature type="domain" description="ABC transporter" evidence="8">
    <location>
        <begin position="324"/>
        <end position="522"/>
    </location>
</feature>
<reference evidence="15 22" key="3">
    <citation type="submission" date="2020-12" db="EMBL/GenBank/DDBJ databases">
        <title>Nonconservative transfer and diversity of a new family of integrative and conjugative elements associated with antibiotic resistance in zoonotic pathogen Streptococcus suis.</title>
        <authorList>
            <person name="Huang J."/>
        </authorList>
    </citation>
    <scope>NUCLEOTIDE SEQUENCE [LARGE SCALE GENOMIC DNA]</scope>
    <source>
        <strain evidence="15 22">YZDH1</strain>
    </source>
</reference>
<dbReference type="EMBL" id="JAWWZK010000003">
    <property type="protein sequence ID" value="MDX5037145.1"/>
    <property type="molecule type" value="Genomic_DNA"/>
</dbReference>
<dbReference type="Proteomes" id="UP000071601">
    <property type="component" value="Unassembled WGS sequence"/>
</dbReference>
<feature type="transmembrane region" description="Helical" evidence="7">
    <location>
        <begin position="12"/>
        <end position="36"/>
    </location>
</feature>
<evidence type="ECO:0000256" key="5">
    <source>
        <dbReference type="ARBA" id="ARBA00022989"/>
    </source>
</evidence>
<evidence type="ECO:0000313" key="20">
    <source>
        <dbReference type="Proteomes" id="UP000074850"/>
    </source>
</evidence>
<dbReference type="PANTHER" id="PTHR24221:SF654">
    <property type="entry name" value="ATP-BINDING CASSETTE SUB-FAMILY B MEMBER 6"/>
    <property type="match status" value="1"/>
</dbReference>
<dbReference type="GO" id="GO:0016887">
    <property type="term" value="F:ATP hydrolysis activity"/>
    <property type="evidence" value="ECO:0007669"/>
    <property type="project" value="InterPro"/>
</dbReference>
<dbReference type="EMBL" id="SSXL01000005">
    <property type="protein sequence ID" value="TII03542.1"/>
    <property type="molecule type" value="Genomic_DNA"/>
</dbReference>
<dbReference type="SUPFAM" id="SSF90123">
    <property type="entry name" value="ABC transporter transmembrane region"/>
    <property type="match status" value="1"/>
</dbReference>
<evidence type="ECO:0000313" key="15">
    <source>
        <dbReference type="EMBL" id="QPO26813.1"/>
    </source>
</evidence>
<dbReference type="PANTHER" id="PTHR24221">
    <property type="entry name" value="ATP-BINDING CASSETTE SUB-FAMILY B"/>
    <property type="match status" value="1"/>
</dbReference>
<evidence type="ECO:0000256" key="7">
    <source>
        <dbReference type="SAM" id="Phobius"/>
    </source>
</evidence>
<evidence type="ECO:0000256" key="1">
    <source>
        <dbReference type="ARBA" id="ARBA00004651"/>
    </source>
</evidence>
<dbReference type="Proteomes" id="UP000074850">
    <property type="component" value="Unassembled WGS sequence"/>
</dbReference>
<dbReference type="Proteomes" id="UP000309259">
    <property type="component" value="Unassembled WGS sequence"/>
</dbReference>
<dbReference type="SMART" id="SM00382">
    <property type="entry name" value="AAA"/>
    <property type="match status" value="1"/>
</dbReference>
<evidence type="ECO:0000256" key="4">
    <source>
        <dbReference type="ARBA" id="ARBA00022840"/>
    </source>
</evidence>
<keyword evidence="3" id="KW-0547">Nucleotide-binding</keyword>
<dbReference type="PROSITE" id="PS50929">
    <property type="entry name" value="ABC_TM1F"/>
    <property type="match status" value="1"/>
</dbReference>
<protein>
    <submittedName>
        <fullName evidence="14">ABC transporter ATP-binding protein</fullName>
    </submittedName>
    <submittedName>
        <fullName evidence="10">Multidrug resistance ABC transporter ATPase andpermease components</fullName>
    </submittedName>
</protein>
<dbReference type="AlphaFoldDB" id="A0A0M9FGX4"/>
<dbReference type="InterPro" id="IPR039421">
    <property type="entry name" value="Type_1_exporter"/>
</dbReference>
<name>A0A0M9FGX4_STRSU</name>
<evidence type="ECO:0000313" key="12">
    <source>
        <dbReference type="EMBL" id="CYX29179.1"/>
    </source>
</evidence>
<dbReference type="PROSITE" id="PS50893">
    <property type="entry name" value="ABC_TRANSPORTER_2"/>
    <property type="match status" value="1"/>
</dbReference>
<dbReference type="PATRIC" id="fig|1307.473.peg.1806"/>
<dbReference type="InterPro" id="IPR003593">
    <property type="entry name" value="AAA+_ATPase"/>
</dbReference>
<dbReference type="CDD" id="cd03228">
    <property type="entry name" value="ABCC_MRP_Like"/>
    <property type="match status" value="1"/>
</dbReference>
<dbReference type="Gene3D" id="3.40.50.300">
    <property type="entry name" value="P-loop containing nucleotide triphosphate hydrolases"/>
    <property type="match status" value="1"/>
</dbReference>
<dbReference type="EMBL" id="FIHM01000028">
    <property type="protein sequence ID" value="CYV36903.1"/>
    <property type="molecule type" value="Genomic_DNA"/>
</dbReference>
<evidence type="ECO:0000313" key="16">
    <source>
        <dbReference type="EMBL" id="TII03542.1"/>
    </source>
</evidence>
<dbReference type="EMBL" id="FIIN01000003">
    <property type="protein sequence ID" value="CYV77834.1"/>
    <property type="molecule type" value="Genomic_DNA"/>
</dbReference>